<comment type="caution">
    <text evidence="2">The sequence shown here is derived from an EMBL/GenBank/DDBJ whole genome shotgun (WGS) entry which is preliminary data.</text>
</comment>
<evidence type="ECO:0000313" key="2">
    <source>
        <dbReference type="EMBL" id="KAL3401062.1"/>
    </source>
</evidence>
<feature type="compositionally biased region" description="Basic and acidic residues" evidence="1">
    <location>
        <begin position="57"/>
        <end position="66"/>
    </location>
</feature>
<sequence>MNKLALSPYDDKRFIIPGQTDTIPWSHYSIARLRLQQQQQNMENNIMGGERQDEDMERGNIHEEKGGNPMNVCTAGLNHGGSKRFYTDTTNDEISPTPSKRIKLSLDMSRRSGKRTNANTTNDEISPTHSKKN</sequence>
<feature type="compositionally biased region" description="Polar residues" evidence="1">
    <location>
        <begin position="115"/>
        <end position="133"/>
    </location>
</feature>
<evidence type="ECO:0000313" key="3">
    <source>
        <dbReference type="Proteomes" id="UP001627154"/>
    </source>
</evidence>
<name>A0ABD2X6W9_9HYME</name>
<organism evidence="2 3">
    <name type="scientific">Trichogramma kaykai</name>
    <dbReference type="NCBI Taxonomy" id="54128"/>
    <lineage>
        <taxon>Eukaryota</taxon>
        <taxon>Metazoa</taxon>
        <taxon>Ecdysozoa</taxon>
        <taxon>Arthropoda</taxon>
        <taxon>Hexapoda</taxon>
        <taxon>Insecta</taxon>
        <taxon>Pterygota</taxon>
        <taxon>Neoptera</taxon>
        <taxon>Endopterygota</taxon>
        <taxon>Hymenoptera</taxon>
        <taxon>Apocrita</taxon>
        <taxon>Proctotrupomorpha</taxon>
        <taxon>Chalcidoidea</taxon>
        <taxon>Trichogrammatidae</taxon>
        <taxon>Trichogramma</taxon>
    </lineage>
</organism>
<gene>
    <name evidence="2" type="ORF">TKK_005697</name>
</gene>
<feature type="compositionally biased region" description="Polar residues" evidence="1">
    <location>
        <begin position="87"/>
        <end position="98"/>
    </location>
</feature>
<accession>A0ABD2X6W9</accession>
<feature type="region of interest" description="Disordered" evidence="1">
    <location>
        <begin position="49"/>
        <end position="71"/>
    </location>
</feature>
<reference evidence="2 3" key="1">
    <citation type="journal article" date="2024" name="bioRxiv">
        <title>A reference genome for Trichogramma kaykai: A tiny desert-dwelling parasitoid wasp with competing sex-ratio distorters.</title>
        <authorList>
            <person name="Culotta J."/>
            <person name="Lindsey A.R."/>
        </authorList>
    </citation>
    <scope>NUCLEOTIDE SEQUENCE [LARGE SCALE GENOMIC DNA]</scope>
    <source>
        <strain evidence="2 3">KSX58</strain>
    </source>
</reference>
<proteinExistence type="predicted"/>
<dbReference type="Proteomes" id="UP001627154">
    <property type="component" value="Unassembled WGS sequence"/>
</dbReference>
<protein>
    <submittedName>
        <fullName evidence="2">Uncharacterized protein</fullName>
    </submittedName>
</protein>
<dbReference type="AlphaFoldDB" id="A0ABD2X6W9"/>
<dbReference type="EMBL" id="JBJJXI010000049">
    <property type="protein sequence ID" value="KAL3401062.1"/>
    <property type="molecule type" value="Genomic_DNA"/>
</dbReference>
<feature type="region of interest" description="Disordered" evidence="1">
    <location>
        <begin position="84"/>
        <end position="133"/>
    </location>
</feature>
<evidence type="ECO:0000256" key="1">
    <source>
        <dbReference type="SAM" id="MobiDB-lite"/>
    </source>
</evidence>
<keyword evidence="3" id="KW-1185">Reference proteome</keyword>